<keyword evidence="2" id="KW-1185">Reference proteome</keyword>
<organism evidence="1 2">
    <name type="scientific">Clonorchis sinensis</name>
    <name type="common">Chinese liver fluke</name>
    <dbReference type="NCBI Taxonomy" id="79923"/>
    <lineage>
        <taxon>Eukaryota</taxon>
        <taxon>Metazoa</taxon>
        <taxon>Spiralia</taxon>
        <taxon>Lophotrochozoa</taxon>
        <taxon>Platyhelminthes</taxon>
        <taxon>Trematoda</taxon>
        <taxon>Digenea</taxon>
        <taxon>Opisthorchiida</taxon>
        <taxon>Opisthorchiata</taxon>
        <taxon>Opisthorchiidae</taxon>
        <taxon>Clonorchis</taxon>
    </lineage>
</organism>
<accession>A0A3R7FH02</accession>
<reference evidence="1 2" key="2">
    <citation type="journal article" date="2021" name="Genomics">
        <title>High-quality reference genome for Clonorchis sinensis.</title>
        <authorList>
            <person name="Young N.D."/>
            <person name="Stroehlein A.J."/>
            <person name="Kinkar L."/>
            <person name="Wang T."/>
            <person name="Sohn W.M."/>
            <person name="Chang B.C.H."/>
            <person name="Kaur P."/>
            <person name="Weisz D."/>
            <person name="Dudchenko O."/>
            <person name="Aiden E.L."/>
            <person name="Korhonen P.K."/>
            <person name="Gasser R.B."/>
        </authorList>
    </citation>
    <scope>NUCLEOTIDE SEQUENCE [LARGE SCALE GENOMIC DNA]</scope>
    <source>
        <strain evidence="1">Cs-k2</strain>
    </source>
</reference>
<evidence type="ECO:0000313" key="2">
    <source>
        <dbReference type="Proteomes" id="UP000286415"/>
    </source>
</evidence>
<dbReference type="Proteomes" id="UP000286415">
    <property type="component" value="Unassembled WGS sequence"/>
</dbReference>
<dbReference type="InParanoid" id="A0A3R7FH02"/>
<dbReference type="STRING" id="79923.A0A3R7FH02"/>
<dbReference type="EMBL" id="NIRI02000077">
    <property type="protein sequence ID" value="KAG5441583.1"/>
    <property type="molecule type" value="Genomic_DNA"/>
</dbReference>
<reference evidence="1 2" key="1">
    <citation type="journal article" date="2018" name="Biotechnol. Adv.">
        <title>Improved genomic resources and new bioinformatic workflow for the carcinogenic parasite Clonorchis sinensis: Biotechnological implications.</title>
        <authorList>
            <person name="Wang D."/>
            <person name="Korhonen P.K."/>
            <person name="Gasser R.B."/>
            <person name="Young N.D."/>
        </authorList>
    </citation>
    <scope>NUCLEOTIDE SEQUENCE [LARGE SCALE GENOMIC DNA]</scope>
    <source>
        <strain evidence="1">Cs-k2</strain>
    </source>
</reference>
<proteinExistence type="predicted"/>
<comment type="caution">
    <text evidence="1">The sequence shown here is derived from an EMBL/GenBank/DDBJ whole genome shotgun (WGS) entry which is preliminary data.</text>
</comment>
<gene>
    <name evidence="1" type="ORF">CSKR_113169</name>
</gene>
<dbReference type="OrthoDB" id="28208at2759"/>
<dbReference type="AlphaFoldDB" id="A0A3R7FH02"/>
<evidence type="ECO:0000313" key="1">
    <source>
        <dbReference type="EMBL" id="KAG5441583.1"/>
    </source>
</evidence>
<dbReference type="InterPro" id="IPR033121">
    <property type="entry name" value="PEPTIDASE_A1"/>
</dbReference>
<dbReference type="SUPFAM" id="SSF50630">
    <property type="entry name" value="Acid proteases"/>
    <property type="match status" value="1"/>
</dbReference>
<dbReference type="Gene3D" id="2.40.70.10">
    <property type="entry name" value="Acid Proteases"/>
    <property type="match status" value="1"/>
</dbReference>
<sequence>MTGDKLEQLLSTDVTYVNVVDGTYCETRVDRIFVFNKTFSTQDHRMMFDTVANGIYLPRSIHMAAKEFPGIRKQKNRAYVSAFESWPFLPPVAFQIQAITFKILPKLYTKQETIFYTRHYFPFHPHIFPAVDNRWSYDVCYSLL</sequence>
<dbReference type="Pfam" id="PF00026">
    <property type="entry name" value="Asp"/>
    <property type="match status" value="1"/>
</dbReference>
<dbReference type="InterPro" id="IPR021109">
    <property type="entry name" value="Peptidase_aspartic_dom_sf"/>
</dbReference>
<name>A0A3R7FH02_CLOSI</name>
<protein>
    <submittedName>
        <fullName evidence="1">Uncharacterized protein</fullName>
    </submittedName>
</protein>